<keyword evidence="1" id="KW-0472">Membrane</keyword>
<dbReference type="InterPro" id="IPR024399">
    <property type="entry name" value="DUF2628"/>
</dbReference>
<protein>
    <recommendedName>
        <fullName evidence="3">DUF2628 domain-containing protein</fullName>
    </recommendedName>
</protein>
<feature type="transmembrane region" description="Helical" evidence="1">
    <location>
        <begin position="48"/>
        <end position="67"/>
    </location>
</feature>
<dbReference type="Pfam" id="PF10947">
    <property type="entry name" value="DUF2628"/>
    <property type="match status" value="1"/>
</dbReference>
<name>A0A3B0SWL9_9ZZZZ</name>
<keyword evidence="1" id="KW-0812">Transmembrane</keyword>
<dbReference type="AlphaFoldDB" id="A0A3B0SWL9"/>
<proteinExistence type="predicted"/>
<evidence type="ECO:0008006" key="3">
    <source>
        <dbReference type="Google" id="ProtNLM"/>
    </source>
</evidence>
<dbReference type="EMBL" id="UOEM01000010">
    <property type="protein sequence ID" value="VAW10355.1"/>
    <property type="molecule type" value="Genomic_DNA"/>
</dbReference>
<reference evidence="2" key="1">
    <citation type="submission" date="2018-06" db="EMBL/GenBank/DDBJ databases">
        <authorList>
            <person name="Zhirakovskaya E."/>
        </authorList>
    </citation>
    <scope>NUCLEOTIDE SEQUENCE</scope>
</reference>
<sequence length="159" mass="17914">MRTYTVHRPRRAAGNPELEAEQTIFVKEGFCWPALFVPALWFLYHRMWLVLAGFVVAMMVIGAISELLGIDPFFSGAIYIVVQAVVATEANDLRRWTLSRRGYEFLQVVHGSTLFEAETAYFTSWLAQTTATRAEETDNEAQIAFRVEPQPPTPSATPA</sequence>
<accession>A0A3B0SWL9</accession>
<evidence type="ECO:0000256" key="1">
    <source>
        <dbReference type="SAM" id="Phobius"/>
    </source>
</evidence>
<keyword evidence="1" id="KW-1133">Transmembrane helix</keyword>
<gene>
    <name evidence="2" type="ORF">MNBD_ALPHA09-2203</name>
</gene>
<organism evidence="2">
    <name type="scientific">hydrothermal vent metagenome</name>
    <dbReference type="NCBI Taxonomy" id="652676"/>
    <lineage>
        <taxon>unclassified sequences</taxon>
        <taxon>metagenomes</taxon>
        <taxon>ecological metagenomes</taxon>
    </lineage>
</organism>
<evidence type="ECO:0000313" key="2">
    <source>
        <dbReference type="EMBL" id="VAW10355.1"/>
    </source>
</evidence>